<dbReference type="PANTHER" id="PTHR30435">
    <property type="entry name" value="FLAGELLAR PROTEIN"/>
    <property type="match status" value="1"/>
</dbReference>
<protein>
    <recommendedName>
        <fullName evidence="3 6">Flagellar basal-body rod protein FlgC</fullName>
    </recommendedName>
</protein>
<dbReference type="InterPro" id="IPR006299">
    <property type="entry name" value="FlgC"/>
</dbReference>
<comment type="similarity">
    <text evidence="2">Belongs to the flagella basal body rod proteins family.</text>
</comment>
<gene>
    <name evidence="9" type="ORF">I858_006765</name>
</gene>
<dbReference type="AlphaFoldDB" id="A0A1B1S0M4"/>
<feature type="domain" description="Flagellar basal-body/hook protein C-terminal" evidence="8">
    <location>
        <begin position="105"/>
        <end position="148"/>
    </location>
</feature>
<dbReference type="PROSITE" id="PS00588">
    <property type="entry name" value="FLAGELLA_BB_ROD"/>
    <property type="match status" value="1"/>
</dbReference>
<keyword evidence="9" id="KW-0966">Cell projection</keyword>
<organism evidence="9 10">
    <name type="scientific">Planococcus versutus</name>
    <dbReference type="NCBI Taxonomy" id="1302659"/>
    <lineage>
        <taxon>Bacteria</taxon>
        <taxon>Bacillati</taxon>
        <taxon>Bacillota</taxon>
        <taxon>Bacilli</taxon>
        <taxon>Bacillales</taxon>
        <taxon>Caryophanaceae</taxon>
        <taxon>Planococcus</taxon>
    </lineage>
</organism>
<evidence type="ECO:0000256" key="1">
    <source>
        <dbReference type="ARBA" id="ARBA00004117"/>
    </source>
</evidence>
<dbReference type="KEGG" id="pll:I858_006765"/>
<evidence type="ECO:0000256" key="2">
    <source>
        <dbReference type="ARBA" id="ARBA00009677"/>
    </source>
</evidence>
<keyword evidence="9" id="KW-0282">Flagellum</keyword>
<dbReference type="STRING" id="1302659.I858_006765"/>
<dbReference type="OrthoDB" id="9794148at2"/>
<dbReference type="InterPro" id="IPR010930">
    <property type="entry name" value="Flg_bb/hook_C_dom"/>
</dbReference>
<dbReference type="InterPro" id="IPR019776">
    <property type="entry name" value="Flagellar_basal_body_rod_CS"/>
</dbReference>
<dbReference type="InterPro" id="IPR001444">
    <property type="entry name" value="Flag_bb_rod_N"/>
</dbReference>
<sequence length="151" mass="16608">MSLFNGFNISASGLTANRLRMDVVSANIANANTNRAELVDGEWMPYRRKTVELSQSDVSPFANQLQSVMNRGNHAVSGVKASEIREDNTPFTLNYDPDHPDAGEDGYVRTSNVDPLKEMVDLMSATRSYEANVTALNASKSMFMKALEIGK</sequence>
<keyword evidence="9" id="KW-0969">Cilium</keyword>
<keyword evidence="4 6" id="KW-0975">Bacterial flagellum</keyword>
<dbReference type="NCBIfam" id="TIGR01395">
    <property type="entry name" value="FlgC"/>
    <property type="match status" value="1"/>
</dbReference>
<dbReference type="Proteomes" id="UP000053354">
    <property type="component" value="Chromosome"/>
</dbReference>
<dbReference type="GO" id="GO:0030694">
    <property type="term" value="C:bacterial-type flagellum basal body, rod"/>
    <property type="evidence" value="ECO:0007669"/>
    <property type="project" value="UniProtKB-UniRule"/>
</dbReference>
<evidence type="ECO:0000256" key="5">
    <source>
        <dbReference type="ARBA" id="ARBA00025933"/>
    </source>
</evidence>
<dbReference type="EMBL" id="CP016540">
    <property type="protein sequence ID" value="ANU26727.1"/>
    <property type="molecule type" value="Genomic_DNA"/>
</dbReference>
<keyword evidence="10" id="KW-1185">Reference proteome</keyword>
<name>A0A1B1S0M4_9BACL</name>
<dbReference type="GO" id="GO:0071978">
    <property type="term" value="P:bacterial-type flagellum-dependent swarming motility"/>
    <property type="evidence" value="ECO:0007669"/>
    <property type="project" value="TreeGrafter"/>
</dbReference>
<dbReference type="Pfam" id="PF06429">
    <property type="entry name" value="Flg_bbr_C"/>
    <property type="match status" value="1"/>
</dbReference>
<evidence type="ECO:0000256" key="4">
    <source>
        <dbReference type="ARBA" id="ARBA00023143"/>
    </source>
</evidence>
<evidence type="ECO:0000256" key="6">
    <source>
        <dbReference type="RuleBase" id="RU362062"/>
    </source>
</evidence>
<proteinExistence type="inferred from homology"/>
<evidence type="ECO:0000313" key="9">
    <source>
        <dbReference type="EMBL" id="ANU26727.1"/>
    </source>
</evidence>
<evidence type="ECO:0000259" key="8">
    <source>
        <dbReference type="Pfam" id="PF06429"/>
    </source>
</evidence>
<reference evidence="9" key="1">
    <citation type="submission" date="2016-10" db="EMBL/GenBank/DDBJ databases">
        <authorList>
            <person name="See-Too W.S."/>
        </authorList>
    </citation>
    <scope>NUCLEOTIDE SEQUENCE</scope>
    <source>
        <strain evidence="9">L10.15</strain>
    </source>
</reference>
<dbReference type="RefSeq" id="WP_049693897.1">
    <property type="nucleotide sequence ID" value="NZ_CP016540.2"/>
</dbReference>
<evidence type="ECO:0000256" key="3">
    <source>
        <dbReference type="ARBA" id="ARBA00017941"/>
    </source>
</evidence>
<comment type="subcellular location">
    <subcellularLocation>
        <location evidence="1 6">Bacterial flagellum basal body</location>
    </subcellularLocation>
</comment>
<evidence type="ECO:0000259" key="7">
    <source>
        <dbReference type="Pfam" id="PF00460"/>
    </source>
</evidence>
<accession>A0A1B1S0M4</accession>
<dbReference type="Pfam" id="PF00460">
    <property type="entry name" value="Flg_bb_rod"/>
    <property type="match status" value="1"/>
</dbReference>
<feature type="domain" description="Flagellar basal body rod protein N-terminal" evidence="7">
    <location>
        <begin position="8"/>
        <end position="35"/>
    </location>
</feature>
<comment type="subunit">
    <text evidence="5 6">The basal body constitutes a major portion of the flagellar organelle and consists of four rings (L,P,S, and M) mounted on a central rod. The rod consists of about 26 subunits of FlgG in the distal portion, and FlgB, FlgC and FlgF are thought to build up the proximal portion of the rod with about 6 subunits each.</text>
</comment>
<evidence type="ECO:0000313" key="10">
    <source>
        <dbReference type="Proteomes" id="UP000053354"/>
    </source>
</evidence>
<dbReference type="PANTHER" id="PTHR30435:SF2">
    <property type="entry name" value="FLAGELLAR BASAL-BODY ROD PROTEIN FLGC"/>
    <property type="match status" value="1"/>
</dbReference>